<accession>A0A1G7H1L4</accession>
<dbReference type="PANTHER" id="PTHR30545:SF2">
    <property type="entry name" value="SUGAR FERMENTATION STIMULATION PROTEIN A"/>
    <property type="match status" value="1"/>
</dbReference>
<sequence length="241" mass="25984">MDFPAPLIRGTLIKRYKRFMADVTLDDGSTVTAHCANTGSMLSVQAAGAEVWLSPADDPKRKLKYTWELVRVGDHLVGINTHRPNAIVAEAVAAGAVPALAGYDTLRREVKYGRDSRIDLLLKNDGRPDCYVEIKNVHMKRDPAVPGPAEFPDAVTGRGAKHLEELADMVAAGHRAVMVFLVQRGDCDRVRIAGDIDPVYLEALNRALSLGVEALCLACAVSPERVAVAGPLPLDLEPSPS</sequence>
<dbReference type="InterPro" id="IPR040452">
    <property type="entry name" value="SfsA_C"/>
</dbReference>
<dbReference type="CDD" id="cd22359">
    <property type="entry name" value="SfsA-like_bacterial"/>
    <property type="match status" value="1"/>
</dbReference>
<dbReference type="InterPro" id="IPR041465">
    <property type="entry name" value="SfsA_N"/>
</dbReference>
<dbReference type="GO" id="GO:0003677">
    <property type="term" value="F:DNA binding"/>
    <property type="evidence" value="ECO:0007669"/>
    <property type="project" value="InterPro"/>
</dbReference>
<feature type="domain" description="SfsA N-terminal OB" evidence="3">
    <location>
        <begin position="13"/>
        <end position="79"/>
    </location>
</feature>
<gene>
    <name evidence="1" type="primary">sfsA</name>
    <name evidence="4" type="ORF">SAMN05421720_11721</name>
</gene>
<dbReference type="PANTHER" id="PTHR30545">
    <property type="entry name" value="SUGAR FERMENTATION STIMULATION PROTEIN A"/>
    <property type="match status" value="1"/>
</dbReference>
<dbReference type="InterPro" id="IPR005224">
    <property type="entry name" value="SfsA"/>
</dbReference>
<keyword evidence="5" id="KW-1185">Reference proteome</keyword>
<dbReference type="EMBL" id="FNAP01000017">
    <property type="protein sequence ID" value="SDE94326.1"/>
    <property type="molecule type" value="Genomic_DNA"/>
</dbReference>
<comment type="similarity">
    <text evidence="1">Belongs to the SfsA family.</text>
</comment>
<dbReference type="NCBIfam" id="TIGR00230">
    <property type="entry name" value="sfsA"/>
    <property type="match status" value="1"/>
</dbReference>
<organism evidence="4 5">
    <name type="scientific">Rhodospira trueperi</name>
    <dbReference type="NCBI Taxonomy" id="69960"/>
    <lineage>
        <taxon>Bacteria</taxon>
        <taxon>Pseudomonadati</taxon>
        <taxon>Pseudomonadota</taxon>
        <taxon>Alphaproteobacteria</taxon>
        <taxon>Rhodospirillales</taxon>
        <taxon>Rhodospirillaceae</taxon>
        <taxon>Rhodospira</taxon>
    </lineage>
</organism>
<dbReference type="Gene3D" id="3.40.1350.60">
    <property type="match status" value="1"/>
</dbReference>
<dbReference type="STRING" id="69960.SAMN05421720_11721"/>
<protein>
    <recommendedName>
        <fullName evidence="1">Sugar fermentation stimulation protein homolog</fullName>
    </recommendedName>
</protein>
<dbReference type="RefSeq" id="WP_092787851.1">
    <property type="nucleotide sequence ID" value="NZ_FNAP01000017.1"/>
</dbReference>
<dbReference type="AlphaFoldDB" id="A0A1G7H1L4"/>
<dbReference type="Proteomes" id="UP000199412">
    <property type="component" value="Unassembled WGS sequence"/>
</dbReference>
<feature type="domain" description="Sugar fermentation stimulation protein C-terminal" evidence="2">
    <location>
        <begin position="83"/>
        <end position="224"/>
    </location>
</feature>
<name>A0A1G7H1L4_9PROT</name>
<dbReference type="HAMAP" id="MF_00095">
    <property type="entry name" value="SfsA"/>
    <property type="match status" value="1"/>
</dbReference>
<dbReference type="OrthoDB" id="9802365at2"/>
<proteinExistence type="inferred from homology"/>
<dbReference type="Pfam" id="PF03749">
    <property type="entry name" value="SfsA"/>
    <property type="match status" value="1"/>
</dbReference>
<evidence type="ECO:0000259" key="3">
    <source>
        <dbReference type="Pfam" id="PF17746"/>
    </source>
</evidence>
<evidence type="ECO:0000259" key="2">
    <source>
        <dbReference type="Pfam" id="PF03749"/>
    </source>
</evidence>
<evidence type="ECO:0000313" key="5">
    <source>
        <dbReference type="Proteomes" id="UP000199412"/>
    </source>
</evidence>
<dbReference type="Gene3D" id="2.40.50.580">
    <property type="match status" value="1"/>
</dbReference>
<dbReference type="Pfam" id="PF17746">
    <property type="entry name" value="SfsA_N"/>
    <property type="match status" value="1"/>
</dbReference>
<evidence type="ECO:0000313" key="4">
    <source>
        <dbReference type="EMBL" id="SDE94326.1"/>
    </source>
</evidence>
<evidence type="ECO:0000256" key="1">
    <source>
        <dbReference type="HAMAP-Rule" id="MF_00095"/>
    </source>
</evidence>
<reference evidence="4 5" key="1">
    <citation type="submission" date="2016-10" db="EMBL/GenBank/DDBJ databases">
        <authorList>
            <person name="de Groot N.N."/>
        </authorList>
    </citation>
    <scope>NUCLEOTIDE SEQUENCE [LARGE SCALE GENOMIC DNA]</scope>
    <source>
        <strain evidence="4 5">ATCC 700224</strain>
    </source>
</reference>